<dbReference type="EMBL" id="WHWC01000002">
    <property type="protein sequence ID" value="KAG8387336.1"/>
    <property type="molecule type" value="Genomic_DNA"/>
</dbReference>
<sequence length="156" mass="17805">MEVSTRQNDVLKVVHPGRHVEFFREPITADEIMKKYPRHCIARPDFFEFPWIFVHPASVLVPGKVFYLVPYRAVDNLLKAKKHSNLNDQEESYYDEINSEPGSPFDDSGARVARPEDEKLLRIKPCLKKANSVGKKVDIKVSFASPVAAQGRRAPE</sequence>
<keyword evidence="3" id="KW-1185">Reference proteome</keyword>
<feature type="region of interest" description="Disordered" evidence="1">
    <location>
        <begin position="92"/>
        <end position="111"/>
    </location>
</feature>
<name>A0AAV6XWD0_9LAMI</name>
<dbReference type="AlphaFoldDB" id="A0AAV6XWD0"/>
<gene>
    <name evidence="2" type="ORF">BUALT_Bualt02G0010900</name>
</gene>
<evidence type="ECO:0000313" key="2">
    <source>
        <dbReference type="EMBL" id="KAG8387336.1"/>
    </source>
</evidence>
<protein>
    <submittedName>
        <fullName evidence="2">Uncharacterized protein</fullName>
    </submittedName>
</protein>
<evidence type="ECO:0000256" key="1">
    <source>
        <dbReference type="SAM" id="MobiDB-lite"/>
    </source>
</evidence>
<accession>A0AAV6XWD0</accession>
<dbReference type="Pfam" id="PF14009">
    <property type="entry name" value="PADRE"/>
    <property type="match status" value="1"/>
</dbReference>
<evidence type="ECO:0000313" key="3">
    <source>
        <dbReference type="Proteomes" id="UP000826271"/>
    </source>
</evidence>
<dbReference type="InterPro" id="IPR025322">
    <property type="entry name" value="PADRE_dom"/>
</dbReference>
<comment type="caution">
    <text evidence="2">The sequence shown here is derived from an EMBL/GenBank/DDBJ whole genome shotgun (WGS) entry which is preliminary data.</text>
</comment>
<dbReference type="PANTHER" id="PTHR33052">
    <property type="entry name" value="DUF4228 DOMAIN PROTEIN-RELATED"/>
    <property type="match status" value="1"/>
</dbReference>
<reference evidence="2" key="1">
    <citation type="submission" date="2019-10" db="EMBL/GenBank/DDBJ databases">
        <authorList>
            <person name="Zhang R."/>
            <person name="Pan Y."/>
            <person name="Wang J."/>
            <person name="Ma R."/>
            <person name="Yu S."/>
        </authorList>
    </citation>
    <scope>NUCLEOTIDE SEQUENCE</scope>
    <source>
        <strain evidence="2">LA-IB0</strain>
        <tissue evidence="2">Leaf</tissue>
    </source>
</reference>
<dbReference type="Proteomes" id="UP000826271">
    <property type="component" value="Unassembled WGS sequence"/>
</dbReference>
<organism evidence="2 3">
    <name type="scientific">Buddleja alternifolia</name>
    <dbReference type="NCBI Taxonomy" id="168488"/>
    <lineage>
        <taxon>Eukaryota</taxon>
        <taxon>Viridiplantae</taxon>
        <taxon>Streptophyta</taxon>
        <taxon>Embryophyta</taxon>
        <taxon>Tracheophyta</taxon>
        <taxon>Spermatophyta</taxon>
        <taxon>Magnoliopsida</taxon>
        <taxon>eudicotyledons</taxon>
        <taxon>Gunneridae</taxon>
        <taxon>Pentapetalae</taxon>
        <taxon>asterids</taxon>
        <taxon>lamiids</taxon>
        <taxon>Lamiales</taxon>
        <taxon>Scrophulariaceae</taxon>
        <taxon>Buddlejeae</taxon>
        <taxon>Buddleja</taxon>
    </lineage>
</organism>
<proteinExistence type="predicted"/>